<dbReference type="InterPro" id="IPR018946">
    <property type="entry name" value="PhoD-like_MPP"/>
</dbReference>
<dbReference type="Gene3D" id="2.60.40.380">
    <property type="entry name" value="Purple acid phosphatase-like, N-terminal"/>
    <property type="match status" value="1"/>
</dbReference>
<dbReference type="InterPro" id="IPR052900">
    <property type="entry name" value="Phospholipid_Metab_Enz"/>
</dbReference>
<dbReference type="Pfam" id="PF16655">
    <property type="entry name" value="PhoD_N"/>
    <property type="match status" value="1"/>
</dbReference>
<dbReference type="InterPro" id="IPR038607">
    <property type="entry name" value="PhoD-like_sf"/>
</dbReference>
<evidence type="ECO:0000313" key="3">
    <source>
        <dbReference type="EMBL" id="ASB87969.1"/>
    </source>
</evidence>
<dbReference type="Pfam" id="PF09423">
    <property type="entry name" value="PhoD"/>
    <property type="match status" value="1"/>
</dbReference>
<proteinExistence type="predicted"/>
<evidence type="ECO:0000259" key="1">
    <source>
        <dbReference type="Pfam" id="PF09423"/>
    </source>
</evidence>
<feature type="domain" description="PhoD-like phosphatase metallophosphatase" evidence="1">
    <location>
        <begin position="160"/>
        <end position="491"/>
    </location>
</feature>
<dbReference type="InterPro" id="IPR032093">
    <property type="entry name" value="PhoD_N"/>
</dbReference>
<dbReference type="PANTHER" id="PTHR43606:SF2">
    <property type="entry name" value="ALKALINE PHOSPHATASE FAMILY PROTEIN (AFU_ORTHOLOGUE AFUA_5G03860)"/>
    <property type="match status" value="1"/>
</dbReference>
<dbReference type="PANTHER" id="PTHR43606">
    <property type="entry name" value="PHOSPHATASE, PUTATIVE (AFU_ORTHOLOGUE AFUA_6G08710)-RELATED"/>
    <property type="match status" value="1"/>
</dbReference>
<keyword evidence="4" id="KW-1185">Reference proteome</keyword>
<dbReference type="GO" id="GO:0004035">
    <property type="term" value="F:alkaline phosphatase activity"/>
    <property type="evidence" value="ECO:0007669"/>
    <property type="project" value="UniProtKB-EC"/>
</dbReference>
<dbReference type="EMBL" id="CP021920">
    <property type="protein sequence ID" value="ASB87969.1"/>
    <property type="molecule type" value="Genomic_DNA"/>
</dbReference>
<dbReference type="RefSeq" id="WP_006637951.1">
    <property type="nucleotide sequence ID" value="NZ_BORD01000003.1"/>
</dbReference>
<accession>A0ABM6LFD0</accession>
<dbReference type="SUPFAM" id="SSF56300">
    <property type="entry name" value="Metallo-dependent phosphatases"/>
    <property type="match status" value="1"/>
</dbReference>
<dbReference type="Proteomes" id="UP000196877">
    <property type="component" value="Chromosome"/>
</dbReference>
<organism evidence="3 4">
    <name type="scientific">Bacillus sonorensis</name>
    <dbReference type="NCBI Taxonomy" id="119858"/>
    <lineage>
        <taxon>Bacteria</taxon>
        <taxon>Bacillati</taxon>
        <taxon>Bacillota</taxon>
        <taxon>Bacilli</taxon>
        <taxon>Bacillales</taxon>
        <taxon>Bacillaceae</taxon>
        <taxon>Bacillus</taxon>
    </lineage>
</organism>
<protein>
    <submittedName>
        <fullName evidence="3">Alkaline phosphatase</fullName>
        <ecNumber evidence="3">3.1.3.1</ecNumber>
    </submittedName>
</protein>
<dbReference type="Gene3D" id="3.60.21.70">
    <property type="entry name" value="PhoD-like phosphatase"/>
    <property type="match status" value="1"/>
</dbReference>
<dbReference type="GeneID" id="92854582"/>
<evidence type="ECO:0000259" key="2">
    <source>
        <dbReference type="Pfam" id="PF16655"/>
    </source>
</evidence>
<dbReference type="InterPro" id="IPR029052">
    <property type="entry name" value="Metallo-depent_PP-like"/>
</dbReference>
<dbReference type="EC" id="3.1.3.1" evidence="3"/>
<gene>
    <name evidence="3" type="primary">phoD</name>
    <name evidence="3" type="ORF">S101395_01459</name>
</gene>
<reference evidence="3 4" key="1">
    <citation type="submission" date="2017-06" db="EMBL/GenBank/DDBJ databases">
        <title>Genome sequence of Bacillus sonorensis strain SRCM101395.</title>
        <authorList>
            <person name="Cho S.H."/>
        </authorList>
    </citation>
    <scope>NUCLEOTIDE SEQUENCE [LARGE SCALE GENOMIC DNA]</scope>
    <source>
        <strain evidence="3 4">SRCM101395</strain>
    </source>
</reference>
<keyword evidence="3" id="KW-0378">Hydrolase</keyword>
<name>A0ABM6LFD0_9BACI</name>
<dbReference type="CDD" id="cd07389">
    <property type="entry name" value="MPP_PhoD"/>
    <property type="match status" value="1"/>
</dbReference>
<evidence type="ECO:0000313" key="4">
    <source>
        <dbReference type="Proteomes" id="UP000196877"/>
    </source>
</evidence>
<feature type="domain" description="Phospholipase D N-terminal" evidence="2">
    <location>
        <begin position="49"/>
        <end position="147"/>
    </location>
</feature>
<sequence length="523" mass="59035">MHTGNQLDMHGRRSKPSAELTSLIDRGLLPEDASLAAEAPAFTDNPFQLGIASGEPHPDGFVIWTRLAPDPLAEDGSGGMPNRNVPVRWEVAEDEHFRKIVKQGTATALAELGHSVHVEIHGLKPARYYWYRFKAGREISRTGRTKTAPPPYVDLSGMSFSLASCQAWYHGYFTAYRHMAEDHPDVVFFLGDYIYEYPINENNLYRDVKLSSAHNAKTVTLSQYRLRYSLFKTDPDLQNIHALAPWVTTMDDHEVENNYAGIYSQYNPSPEAFLKQRAAAYQAFYENIPVRRASLPKGPDMLMYRRFRYGNLAEFNVLDTRQYRSNYPANEDERLDPERSILGKAQEQWLFRGLSRSNTIWNMLVQQVVLAQIDRDTGPGTEYSVDQWDGYPASRDRLFSAYQTCGIQNPVVLTGDIHRHAAADLKTDFNDVQSKTIGTELIATSIASDADGAETDSLAPIWLGNPHVKLYNAQRGYVRCTMTPKQLLAEFQVLPYVTRPGASVSTYASFLVEAGRPGLQRIH</sequence>